<keyword evidence="7 9" id="KW-0808">Transferase</keyword>
<dbReference type="EMBL" id="CANL01000056">
    <property type="protein sequence ID" value="CCM65124.1"/>
    <property type="molecule type" value="Genomic_DNA"/>
</dbReference>
<evidence type="ECO:0000256" key="6">
    <source>
        <dbReference type="ARBA" id="ARBA00022642"/>
    </source>
</evidence>
<keyword evidence="6 9" id="KW-0662">Pyridine nucleotide biosynthesis</keyword>
<dbReference type="InterPro" id="IPR006405">
    <property type="entry name" value="Nic_PRibTrfase_pncB"/>
</dbReference>
<dbReference type="Proteomes" id="UP000018291">
    <property type="component" value="Unassembled WGS sequence"/>
</dbReference>
<evidence type="ECO:0000313" key="13">
    <source>
        <dbReference type="EMBL" id="CCM65124.1"/>
    </source>
</evidence>
<evidence type="ECO:0000256" key="7">
    <source>
        <dbReference type="ARBA" id="ARBA00022679"/>
    </source>
</evidence>
<dbReference type="AlphaFoldDB" id="R4Z2E6"/>
<dbReference type="NCBIfam" id="TIGR01513">
    <property type="entry name" value="NAPRTase_put"/>
    <property type="match status" value="1"/>
</dbReference>
<keyword evidence="4" id="KW-0597">Phosphoprotein</keyword>
<evidence type="ECO:0000256" key="9">
    <source>
        <dbReference type="RuleBase" id="RU365100"/>
    </source>
</evidence>
<dbReference type="InterPro" id="IPR041619">
    <property type="entry name" value="NAPRTase_C"/>
</dbReference>
<dbReference type="GO" id="GO:0004516">
    <property type="term" value="F:nicotinate phosphoribosyltransferase activity"/>
    <property type="evidence" value="ECO:0007669"/>
    <property type="project" value="UniProtKB-UniRule"/>
</dbReference>
<evidence type="ECO:0000259" key="12">
    <source>
        <dbReference type="Pfam" id="PF17956"/>
    </source>
</evidence>
<evidence type="ECO:0000256" key="5">
    <source>
        <dbReference type="ARBA" id="ARBA00022598"/>
    </source>
</evidence>
<dbReference type="CDD" id="cd01570">
    <property type="entry name" value="NAPRTase_A"/>
    <property type="match status" value="1"/>
</dbReference>
<keyword evidence="5 9" id="KW-0436">Ligase</keyword>
<comment type="catalytic activity">
    <reaction evidence="8 9">
        <text>5-phospho-alpha-D-ribose 1-diphosphate + nicotinate + ATP + H2O = nicotinate beta-D-ribonucleotide + ADP + phosphate + diphosphate</text>
        <dbReference type="Rhea" id="RHEA:36163"/>
        <dbReference type="ChEBI" id="CHEBI:15377"/>
        <dbReference type="ChEBI" id="CHEBI:30616"/>
        <dbReference type="ChEBI" id="CHEBI:32544"/>
        <dbReference type="ChEBI" id="CHEBI:33019"/>
        <dbReference type="ChEBI" id="CHEBI:43474"/>
        <dbReference type="ChEBI" id="CHEBI:57502"/>
        <dbReference type="ChEBI" id="CHEBI:58017"/>
        <dbReference type="ChEBI" id="CHEBI:456216"/>
        <dbReference type="EC" id="6.3.4.21"/>
    </reaction>
</comment>
<dbReference type="RefSeq" id="WP_012229596.1">
    <property type="nucleotide sequence ID" value="NZ_HG422565.1"/>
</dbReference>
<evidence type="ECO:0000259" key="10">
    <source>
        <dbReference type="Pfam" id="PF04095"/>
    </source>
</evidence>
<evidence type="ECO:0000313" key="14">
    <source>
        <dbReference type="Proteomes" id="UP000018291"/>
    </source>
</evidence>
<feature type="domain" description="Nicotinate/nicotinamide phosphoribosyltransferase" evidence="10">
    <location>
        <begin position="174"/>
        <end position="390"/>
    </location>
</feature>
<comment type="function">
    <text evidence="9">Catalyzes the first step in the biosynthesis of NAD from nicotinic acid, the ATP-dependent synthesis of beta-nicotinate D-ribonucleotide from nicotinate and 5-phospho-D-ribose 1-phosphate.</text>
</comment>
<dbReference type="Pfam" id="PF17767">
    <property type="entry name" value="NAPRTase_N"/>
    <property type="match status" value="1"/>
</dbReference>
<dbReference type="PIRSF" id="PIRSF000484">
    <property type="entry name" value="NAPRT"/>
    <property type="match status" value="1"/>
</dbReference>
<dbReference type="OrthoDB" id="9770610at2"/>
<dbReference type="Gene3D" id="3.20.20.70">
    <property type="entry name" value="Aldolase class I"/>
    <property type="match status" value="1"/>
</dbReference>
<dbReference type="NCBIfam" id="NF006695">
    <property type="entry name" value="PRK09243.1-2"/>
    <property type="match status" value="1"/>
</dbReference>
<comment type="pathway">
    <text evidence="1 9">Cofactor biosynthesis; NAD(+) biosynthesis; nicotinate D-ribonucleotide from nicotinate: step 1/1.</text>
</comment>
<dbReference type="InterPro" id="IPR041525">
    <property type="entry name" value="N/Namide_PRibTrfase"/>
</dbReference>
<comment type="PTM">
    <text evidence="9">Transiently phosphorylated on a His residue during the reaction cycle. Phosphorylation strongly increases the affinity for substrates and increases the rate of nicotinate D-ribonucleotide production. Dephosphorylation regenerates the low-affinity form of the enzyme, leading to product release.</text>
</comment>
<dbReference type="InterPro" id="IPR036068">
    <property type="entry name" value="Nicotinate_pribotase-like_C"/>
</dbReference>
<evidence type="ECO:0000256" key="1">
    <source>
        <dbReference type="ARBA" id="ARBA00004952"/>
    </source>
</evidence>
<dbReference type="PANTHER" id="PTHR11098">
    <property type="entry name" value="NICOTINATE PHOSPHORIBOSYLTRANSFERASE"/>
    <property type="match status" value="1"/>
</dbReference>
<name>R4Z2E6_9ACTN</name>
<dbReference type="SUPFAM" id="SSF54675">
    <property type="entry name" value="Nicotinate/Quinolinate PRTase N-terminal domain-like"/>
    <property type="match status" value="1"/>
</dbReference>
<accession>R4Z2E6</accession>
<keyword evidence="13" id="KW-0328">Glycosyltransferase</keyword>
<dbReference type="GO" id="GO:0016757">
    <property type="term" value="F:glycosyltransferase activity"/>
    <property type="evidence" value="ECO:0007669"/>
    <property type="project" value="UniProtKB-KW"/>
</dbReference>
<proteinExistence type="inferred from homology"/>
<comment type="similarity">
    <text evidence="2 9">Belongs to the NAPRTase family.</text>
</comment>
<dbReference type="STRING" id="1229780.BN381_60028"/>
<dbReference type="InterPro" id="IPR007229">
    <property type="entry name" value="Nic_PRibTrfase-Fam"/>
</dbReference>
<reference evidence="13 14" key="1">
    <citation type="journal article" date="2013" name="ISME J.">
        <title>Metabolic model for the filamentous 'Candidatus Microthrix parvicella' based on genomic and metagenomic analyses.</title>
        <authorList>
            <person name="Jon McIlroy S."/>
            <person name="Kristiansen R."/>
            <person name="Albertsen M."/>
            <person name="Michael Karst S."/>
            <person name="Rossetti S."/>
            <person name="Lund Nielsen J."/>
            <person name="Tandoi V."/>
            <person name="James Seviour R."/>
            <person name="Nielsen P.H."/>
        </authorList>
    </citation>
    <scope>NUCLEOTIDE SEQUENCE [LARGE SCALE GENOMIC DNA]</scope>
    <source>
        <strain evidence="13 14">RN1</strain>
    </source>
</reference>
<dbReference type="HOGENOM" id="CLU_025154_2_1_11"/>
<evidence type="ECO:0000259" key="11">
    <source>
        <dbReference type="Pfam" id="PF17767"/>
    </source>
</evidence>
<dbReference type="SUPFAM" id="SSF51690">
    <property type="entry name" value="Nicotinate/Quinolinate PRTase C-terminal domain-like"/>
    <property type="match status" value="1"/>
</dbReference>
<feature type="domain" description="Nicotinate phosphoribosyltransferase C-terminal" evidence="12">
    <location>
        <begin position="397"/>
        <end position="513"/>
    </location>
</feature>
<feature type="domain" description="Nicotinate phosphoribosyltransferase N-terminal" evidence="11">
    <location>
        <begin position="17"/>
        <end position="152"/>
    </location>
</feature>
<keyword evidence="14" id="KW-1185">Reference proteome</keyword>
<evidence type="ECO:0000256" key="8">
    <source>
        <dbReference type="ARBA" id="ARBA00048668"/>
    </source>
</evidence>
<dbReference type="GO" id="GO:0005829">
    <property type="term" value="C:cytosol"/>
    <property type="evidence" value="ECO:0007669"/>
    <property type="project" value="TreeGrafter"/>
</dbReference>
<evidence type="ECO:0000256" key="2">
    <source>
        <dbReference type="ARBA" id="ARBA00010897"/>
    </source>
</evidence>
<protein>
    <recommendedName>
        <fullName evidence="3 9">Nicotinate phosphoribosyltransferase</fullName>
        <ecNumber evidence="3 9">6.3.4.21</ecNumber>
    </recommendedName>
</protein>
<dbReference type="EC" id="6.3.4.21" evidence="3 9"/>
<comment type="caution">
    <text evidence="13">The sequence shown here is derived from an EMBL/GenBank/DDBJ whole genome shotgun (WGS) entry which is preliminary data.</text>
</comment>
<dbReference type="GO" id="GO:0034355">
    <property type="term" value="P:NAD+ biosynthetic process via the salvage pathway"/>
    <property type="evidence" value="ECO:0007669"/>
    <property type="project" value="TreeGrafter"/>
</dbReference>
<dbReference type="Pfam" id="PF17956">
    <property type="entry name" value="NAPRTase_C"/>
    <property type="match status" value="1"/>
</dbReference>
<dbReference type="UniPathway" id="UPA00253">
    <property type="reaction ID" value="UER00457"/>
</dbReference>
<dbReference type="InterPro" id="IPR013785">
    <property type="entry name" value="Aldolase_TIM"/>
</dbReference>
<dbReference type="NCBIfam" id="NF009131">
    <property type="entry name" value="PRK12484.1"/>
    <property type="match status" value="1"/>
</dbReference>
<gene>
    <name evidence="13" type="ORF">BN381_60028</name>
</gene>
<dbReference type="InterPro" id="IPR040727">
    <property type="entry name" value="NAPRTase_N"/>
</dbReference>
<sequence>MSVPHTGTGDRLLGGILSTDFYQLTMAQLYFRAGLADRPARFEHFFRSYPDYGRHQAGYCVAAGMAPFAKWMTDAHPTDADLEALRGHRSSTGQALFGDDFLGWFADLDFSALTLHAVPEGRVVHPNTPITVVEGPLAAAQLLETPLLNRLNFPTLIATKAARVSESALGRPVLEFGMRRAAEAGADAATRAALVGGATSTSNTAAGYTWGVDPSGTHAHSMIQAYLALGEGERAAFQAYADTYPDDCLLLVDTVDTLGSGVPNAIAVFEGLRRRGHRPVGIRLDSGDLAYLAIQAARQLNQAGFDEATIVLSSQLDELTIWQITHQIQEEASHAGLDAQAVINRLVFGVGSRLATSDGSPSLDGVYKLVALKRDGAWQPAIKRSDTPEKVLNPGTKRLWRVTDQQGMATADVLSTADEALLPGAAMALHHHSRADVSRVIRAEEWAGADELLQRVIADGEVVSDGGMEALNDLGVISERRRADVAALGPGVRRLVNPHTYHVSITESLWDLKQELLAKLG</sequence>
<dbReference type="eggNOG" id="COG1488">
    <property type="taxonomic scope" value="Bacteria"/>
</dbReference>
<dbReference type="PANTHER" id="PTHR11098:SF1">
    <property type="entry name" value="NICOTINATE PHOSPHORIBOSYLTRANSFERASE"/>
    <property type="match status" value="1"/>
</dbReference>
<evidence type="ECO:0000256" key="3">
    <source>
        <dbReference type="ARBA" id="ARBA00013236"/>
    </source>
</evidence>
<dbReference type="Gene3D" id="3.20.140.10">
    <property type="entry name" value="nicotinate phosphoribosyltransferase"/>
    <property type="match status" value="1"/>
</dbReference>
<evidence type="ECO:0000256" key="4">
    <source>
        <dbReference type="ARBA" id="ARBA00022553"/>
    </source>
</evidence>
<dbReference type="Pfam" id="PF04095">
    <property type="entry name" value="NAPRTase"/>
    <property type="match status" value="1"/>
</dbReference>
<organism evidence="13 14">
    <name type="scientific">Candidatus Neomicrothrix parvicella RN1</name>
    <dbReference type="NCBI Taxonomy" id="1229780"/>
    <lineage>
        <taxon>Bacteria</taxon>
        <taxon>Bacillati</taxon>
        <taxon>Actinomycetota</taxon>
        <taxon>Acidimicrobiia</taxon>
        <taxon>Acidimicrobiales</taxon>
        <taxon>Microthrixaceae</taxon>
        <taxon>Candidatus Neomicrothrix</taxon>
    </lineage>
</organism>